<keyword evidence="3" id="KW-1185">Reference proteome</keyword>
<comment type="caution">
    <text evidence="2">The sequence shown here is derived from an EMBL/GenBank/DDBJ whole genome shotgun (WGS) entry which is preliminary data.</text>
</comment>
<feature type="region of interest" description="Disordered" evidence="1">
    <location>
        <begin position="362"/>
        <end position="401"/>
    </location>
</feature>
<evidence type="ECO:0000256" key="1">
    <source>
        <dbReference type="SAM" id="MobiDB-lite"/>
    </source>
</evidence>
<evidence type="ECO:0000313" key="2">
    <source>
        <dbReference type="EMBL" id="KOS20527.1"/>
    </source>
</evidence>
<feature type="compositionally biased region" description="Polar residues" evidence="1">
    <location>
        <begin position="702"/>
        <end position="711"/>
    </location>
</feature>
<dbReference type="STRING" id="150374.A0A0M8N0C2"/>
<dbReference type="Proteomes" id="UP000053831">
    <property type="component" value="Unassembled WGS sequence"/>
</dbReference>
<feature type="compositionally biased region" description="Polar residues" evidence="1">
    <location>
        <begin position="31"/>
        <end position="45"/>
    </location>
</feature>
<gene>
    <name evidence="2" type="ORF">ESCO_005420</name>
</gene>
<reference evidence="2 3" key="1">
    <citation type="submission" date="2015-07" db="EMBL/GenBank/DDBJ databases">
        <title>The genome of the fungus Escovopsis weberi, a specialized disease agent of ant agriculture.</title>
        <authorList>
            <person name="de Man T.J."/>
            <person name="Stajich J.E."/>
            <person name="Kubicek C.P."/>
            <person name="Chenthamara K."/>
            <person name="Atanasova L."/>
            <person name="Druzhinina I.S."/>
            <person name="Birnbaum S."/>
            <person name="Barribeau S.M."/>
            <person name="Teiling C."/>
            <person name="Suen G."/>
            <person name="Currie C."/>
            <person name="Gerardo N.M."/>
        </authorList>
    </citation>
    <scope>NUCLEOTIDE SEQUENCE [LARGE SCALE GENOMIC DNA]</scope>
</reference>
<organism evidence="2 3">
    <name type="scientific">Escovopsis weberi</name>
    <dbReference type="NCBI Taxonomy" id="150374"/>
    <lineage>
        <taxon>Eukaryota</taxon>
        <taxon>Fungi</taxon>
        <taxon>Dikarya</taxon>
        <taxon>Ascomycota</taxon>
        <taxon>Pezizomycotina</taxon>
        <taxon>Sordariomycetes</taxon>
        <taxon>Hypocreomycetidae</taxon>
        <taxon>Hypocreales</taxon>
        <taxon>Hypocreaceae</taxon>
        <taxon>Escovopsis</taxon>
    </lineage>
</organism>
<dbReference type="OrthoDB" id="3903267at2759"/>
<feature type="region of interest" description="Disordered" evidence="1">
    <location>
        <begin position="215"/>
        <end position="244"/>
    </location>
</feature>
<feature type="compositionally biased region" description="Polar residues" evidence="1">
    <location>
        <begin position="675"/>
        <end position="694"/>
    </location>
</feature>
<dbReference type="EMBL" id="LGSR01000017">
    <property type="protein sequence ID" value="KOS20527.1"/>
    <property type="molecule type" value="Genomic_DNA"/>
</dbReference>
<dbReference type="AlphaFoldDB" id="A0A0M8N0C2"/>
<proteinExistence type="predicted"/>
<evidence type="ECO:0000313" key="3">
    <source>
        <dbReference type="Proteomes" id="UP000053831"/>
    </source>
</evidence>
<sequence length="711" mass="73245">MGSAANKKTPSNKRRASTNANSPSKAVKATAGQSPAASSSQTSVEASARDTAYTHHLPTTEQRKGNGRRVGRSLIMWNRPRMAEKLLLHLYYECVRHKVQVPWDAIAHRLRPGSSGAAIMQHLNRLRKDLISEGHLVPPVAQKASSGTPYDATIRGYVRSDTQGEENEAVRPVKYDEKLEDPKFNLPDSFSISDETELLEEGDFADLIAFDENATEDERETGDEPVDSKAVAAPAAPAPAGPAEPAGPFASVAPLATSAPEVIAAPVALIAPVALVAPVAPVATLPPVSIAAPAAPLAQLAAAIAEPGSIEEALILAQEFAQDFLIQGADGVFSFEDSINFDELNNQNFVPEQNKIVETVQPAQPAQPVPTAQPVQPAKPVQTASGDSITPGMADKPVDDDSPDYGVNGAANPGMPPPGQPISAIAGSAAPVPPTPAKAVQAPAPATVQEVPAPLPTPAREIQEPIPTPTPVKAKVEIPPTILLAASIAAPAIENPAGITALNSTAIAQNAALAYPAVASGVNPPATSAPAFDQAIFNSAAVNQANSAFGGMMFPPPMFILGPNGMMMPMPLPMTYGCPPMVNGPATSAAQFAPQPPFFGTNKNGAVPGENLNATAAAQFFDQNSFNIFQAAAAAAAASVNINVQQFGIQGLNPQAQVFHPVLGSILQGVPPQTGRVTSASGQNSPAHGSSSAAANPHGNASLLSSCVDNN</sequence>
<feature type="region of interest" description="Disordered" evidence="1">
    <location>
        <begin position="1"/>
        <end position="67"/>
    </location>
</feature>
<feature type="region of interest" description="Disordered" evidence="1">
    <location>
        <begin position="670"/>
        <end position="711"/>
    </location>
</feature>
<feature type="compositionally biased region" description="Acidic residues" evidence="1">
    <location>
        <begin position="215"/>
        <end position="225"/>
    </location>
</feature>
<name>A0A0M8N0C2_ESCWE</name>
<accession>A0A0M8N0C2</accession>
<feature type="compositionally biased region" description="Low complexity" evidence="1">
    <location>
        <begin position="362"/>
        <end position="384"/>
    </location>
</feature>
<protein>
    <submittedName>
        <fullName evidence="2">Uncharacterized protein</fullName>
    </submittedName>
</protein>